<dbReference type="PANTHER" id="PTHR23070">
    <property type="entry name" value="BCS1 AAA-TYPE ATPASE"/>
    <property type="match status" value="1"/>
</dbReference>
<name>A0A164PJI0_9AGAM</name>
<evidence type="ECO:0000256" key="12">
    <source>
        <dbReference type="RuleBase" id="RU003651"/>
    </source>
</evidence>
<proteinExistence type="inferred from homology"/>
<keyword evidence="7 12" id="KW-0067">ATP-binding</keyword>
<dbReference type="Pfam" id="PF00004">
    <property type="entry name" value="AAA"/>
    <property type="match status" value="1"/>
</dbReference>
<evidence type="ECO:0000313" key="16">
    <source>
        <dbReference type="EMBL" id="KZS88791.1"/>
    </source>
</evidence>
<evidence type="ECO:0000256" key="7">
    <source>
        <dbReference type="ARBA" id="ARBA00022840"/>
    </source>
</evidence>
<evidence type="ECO:0000256" key="11">
    <source>
        <dbReference type="ARBA" id="ARBA00048778"/>
    </source>
</evidence>
<sequence length="521" mass="58816">MFSYPQTIGSGTGRGWAQVSPAISYAFGILSWRALNFVIGLGRRIIEWVWQRIKALFVITARFQKGDQAYDWLMLLLAEERVWASSCDFKVVTRSSRRRWGIKQSPHALYGSPTPSSLKAGDHGSTPSRTEYVPQYRSPHLFRYKGHWFEIDCTSEREGHSRGFRGRGGHRGSQRRSVYSFRMSTLNDLVESARKLYLEFSQPHVTIRQPIQPYQEGNWSHVVTKYRRPLDSLIIEESTKTMLLDDVKEFLGSESWYTDRGIPYRRGYLLHGPPGTGKTATIYTLAGELGLEIYALTMSEGLINDAGLKALIRAVPSHAILLLEDIDCVSHSLRIEQDEAMNDPQSRPVSKSAVTLSGLLNAIDGVGTEQGRLIFCTTNHLNHLDPALLRPGRMDVKVEYKAASQAQARTLFTSFFADHTGSSLSLHNNTTKPSPESAAVAAAEVEELAHEFSSIIPPHEFIIPDLQGYLFLHRKDPQAAVNGVQEWVDAKMKERNERKQRMIAKRKKRVGVISEAMKMRK</sequence>
<dbReference type="Pfam" id="PF08740">
    <property type="entry name" value="BCS1_N"/>
    <property type="match status" value="1"/>
</dbReference>
<evidence type="ECO:0000259" key="14">
    <source>
        <dbReference type="SMART" id="SM00382"/>
    </source>
</evidence>
<keyword evidence="4 12" id="KW-0547">Nucleotide-binding</keyword>
<keyword evidence="3" id="KW-0812">Transmembrane</keyword>
<dbReference type="Pfam" id="PF25426">
    <property type="entry name" value="AAA_lid_BCS1"/>
    <property type="match status" value="1"/>
</dbReference>
<evidence type="ECO:0000256" key="3">
    <source>
        <dbReference type="ARBA" id="ARBA00022692"/>
    </source>
</evidence>
<dbReference type="SMART" id="SM01024">
    <property type="entry name" value="BCS1_N"/>
    <property type="match status" value="1"/>
</dbReference>
<organism evidence="16 17">
    <name type="scientific">Sistotremastrum niveocremeum HHB9708</name>
    <dbReference type="NCBI Taxonomy" id="1314777"/>
    <lineage>
        <taxon>Eukaryota</taxon>
        <taxon>Fungi</taxon>
        <taxon>Dikarya</taxon>
        <taxon>Basidiomycota</taxon>
        <taxon>Agaricomycotina</taxon>
        <taxon>Agaricomycetes</taxon>
        <taxon>Sistotremastrales</taxon>
        <taxon>Sistotremastraceae</taxon>
        <taxon>Sertulicium</taxon>
        <taxon>Sertulicium niveocremeum</taxon>
    </lineage>
</organism>
<dbReference type="Proteomes" id="UP000076722">
    <property type="component" value="Unassembled WGS sequence"/>
</dbReference>
<keyword evidence="6 16" id="KW-0378">Hydrolase</keyword>
<feature type="domain" description="BCS1 N-terminal" evidence="15">
    <location>
        <begin position="27"/>
        <end position="233"/>
    </location>
</feature>
<evidence type="ECO:0000256" key="4">
    <source>
        <dbReference type="ARBA" id="ARBA00022741"/>
    </source>
</evidence>
<dbReference type="GO" id="GO:0005743">
    <property type="term" value="C:mitochondrial inner membrane"/>
    <property type="evidence" value="ECO:0007669"/>
    <property type="project" value="UniProtKB-SubCell"/>
</dbReference>
<dbReference type="SUPFAM" id="SSF52540">
    <property type="entry name" value="P-loop containing nucleoside triphosphate hydrolases"/>
    <property type="match status" value="1"/>
</dbReference>
<evidence type="ECO:0000256" key="6">
    <source>
        <dbReference type="ARBA" id="ARBA00022801"/>
    </source>
</evidence>
<feature type="domain" description="AAA+ ATPase" evidence="14">
    <location>
        <begin position="264"/>
        <end position="404"/>
    </location>
</feature>
<gene>
    <name evidence="16" type="ORF">SISNIDRAFT_417610</name>
</gene>
<dbReference type="AlphaFoldDB" id="A0A164PJI0"/>
<feature type="region of interest" description="Disordered" evidence="13">
    <location>
        <begin position="106"/>
        <end position="132"/>
    </location>
</feature>
<dbReference type="InterPro" id="IPR003960">
    <property type="entry name" value="ATPase_AAA_CS"/>
</dbReference>
<keyword evidence="9" id="KW-0496">Mitochondrion</keyword>
<dbReference type="GO" id="GO:0005524">
    <property type="term" value="F:ATP binding"/>
    <property type="evidence" value="ECO:0007669"/>
    <property type="project" value="UniProtKB-KW"/>
</dbReference>
<dbReference type="Gene3D" id="3.40.50.300">
    <property type="entry name" value="P-loop containing nucleotide triphosphate hydrolases"/>
    <property type="match status" value="1"/>
</dbReference>
<evidence type="ECO:0000256" key="5">
    <source>
        <dbReference type="ARBA" id="ARBA00022792"/>
    </source>
</evidence>
<evidence type="ECO:0000256" key="9">
    <source>
        <dbReference type="ARBA" id="ARBA00023128"/>
    </source>
</evidence>
<dbReference type="PROSITE" id="PS00674">
    <property type="entry name" value="AAA"/>
    <property type="match status" value="1"/>
</dbReference>
<evidence type="ECO:0000313" key="17">
    <source>
        <dbReference type="Proteomes" id="UP000076722"/>
    </source>
</evidence>
<evidence type="ECO:0000256" key="8">
    <source>
        <dbReference type="ARBA" id="ARBA00022989"/>
    </source>
</evidence>
<keyword evidence="10" id="KW-0472">Membrane</keyword>
<comment type="catalytic activity">
    <reaction evidence="11">
        <text>ATP + H2O = ADP + phosphate + H(+)</text>
        <dbReference type="Rhea" id="RHEA:13065"/>
        <dbReference type="ChEBI" id="CHEBI:15377"/>
        <dbReference type="ChEBI" id="CHEBI:15378"/>
        <dbReference type="ChEBI" id="CHEBI:30616"/>
        <dbReference type="ChEBI" id="CHEBI:43474"/>
        <dbReference type="ChEBI" id="CHEBI:456216"/>
    </reaction>
    <physiologicalReaction direction="left-to-right" evidence="11">
        <dbReference type="Rhea" id="RHEA:13066"/>
    </physiologicalReaction>
</comment>
<evidence type="ECO:0000256" key="10">
    <source>
        <dbReference type="ARBA" id="ARBA00023136"/>
    </source>
</evidence>
<protein>
    <submittedName>
        <fullName evidence="16">p-loop containing nucleoside triphosphate hydrolase protein</fullName>
    </submittedName>
</protein>
<comment type="similarity">
    <text evidence="2">Belongs to the AAA ATPase family. BCS1 subfamily.</text>
</comment>
<evidence type="ECO:0000259" key="15">
    <source>
        <dbReference type="SMART" id="SM01024"/>
    </source>
</evidence>
<dbReference type="InterPro" id="IPR050747">
    <property type="entry name" value="Mitochondrial_chaperone_BCS1"/>
</dbReference>
<evidence type="ECO:0000256" key="1">
    <source>
        <dbReference type="ARBA" id="ARBA00004434"/>
    </source>
</evidence>
<dbReference type="STRING" id="1314777.A0A164PJI0"/>
<keyword evidence="8" id="KW-1133">Transmembrane helix</keyword>
<dbReference type="InterPro" id="IPR003593">
    <property type="entry name" value="AAA+_ATPase"/>
</dbReference>
<dbReference type="InterPro" id="IPR003959">
    <property type="entry name" value="ATPase_AAA_core"/>
</dbReference>
<dbReference type="GO" id="GO:0016887">
    <property type="term" value="F:ATP hydrolysis activity"/>
    <property type="evidence" value="ECO:0007669"/>
    <property type="project" value="InterPro"/>
</dbReference>
<keyword evidence="5" id="KW-0999">Mitochondrion inner membrane</keyword>
<dbReference type="InterPro" id="IPR057495">
    <property type="entry name" value="AAA_lid_BCS1"/>
</dbReference>
<evidence type="ECO:0000256" key="13">
    <source>
        <dbReference type="SAM" id="MobiDB-lite"/>
    </source>
</evidence>
<dbReference type="CDD" id="cd19510">
    <property type="entry name" value="RecA-like_BCS1"/>
    <property type="match status" value="1"/>
</dbReference>
<dbReference type="EMBL" id="KV419433">
    <property type="protein sequence ID" value="KZS88791.1"/>
    <property type="molecule type" value="Genomic_DNA"/>
</dbReference>
<keyword evidence="17" id="KW-1185">Reference proteome</keyword>
<reference evidence="16 17" key="1">
    <citation type="journal article" date="2016" name="Mol. Biol. Evol.">
        <title>Comparative Genomics of Early-Diverging Mushroom-Forming Fungi Provides Insights into the Origins of Lignocellulose Decay Capabilities.</title>
        <authorList>
            <person name="Nagy L.G."/>
            <person name="Riley R."/>
            <person name="Tritt A."/>
            <person name="Adam C."/>
            <person name="Daum C."/>
            <person name="Floudas D."/>
            <person name="Sun H."/>
            <person name="Yadav J.S."/>
            <person name="Pangilinan J."/>
            <person name="Larsson K.H."/>
            <person name="Matsuura K."/>
            <person name="Barry K."/>
            <person name="Labutti K."/>
            <person name="Kuo R."/>
            <person name="Ohm R.A."/>
            <person name="Bhattacharya S.S."/>
            <person name="Shirouzu T."/>
            <person name="Yoshinaga Y."/>
            <person name="Martin F.M."/>
            <person name="Grigoriev I.V."/>
            <person name="Hibbett D.S."/>
        </authorList>
    </citation>
    <scope>NUCLEOTIDE SEQUENCE [LARGE SCALE GENOMIC DNA]</scope>
    <source>
        <strain evidence="16 17">HHB9708</strain>
    </source>
</reference>
<dbReference type="OrthoDB" id="10251412at2759"/>
<dbReference type="InterPro" id="IPR027417">
    <property type="entry name" value="P-loop_NTPase"/>
</dbReference>
<dbReference type="InterPro" id="IPR014851">
    <property type="entry name" value="BCS1_N"/>
</dbReference>
<dbReference type="SMART" id="SM00382">
    <property type="entry name" value="AAA"/>
    <property type="match status" value="1"/>
</dbReference>
<comment type="subcellular location">
    <subcellularLocation>
        <location evidence="1">Mitochondrion inner membrane</location>
        <topology evidence="1">Single-pass membrane protein</topology>
    </subcellularLocation>
</comment>
<evidence type="ECO:0000256" key="2">
    <source>
        <dbReference type="ARBA" id="ARBA00007448"/>
    </source>
</evidence>
<accession>A0A164PJI0</accession>